<evidence type="ECO:0000256" key="3">
    <source>
        <dbReference type="ARBA" id="ARBA00022525"/>
    </source>
</evidence>
<dbReference type="AlphaFoldDB" id="A0ABD0XKY3"/>
<dbReference type="PANTHER" id="PTHR24278:SF35">
    <property type="entry name" value="PROTEIN Z, VITAMIN K-DEPENDENT PLASMA GLYCOPROTEIN B"/>
    <property type="match status" value="1"/>
</dbReference>
<evidence type="ECO:0000256" key="7">
    <source>
        <dbReference type="ARBA" id="ARBA00022801"/>
    </source>
</evidence>
<evidence type="ECO:0000256" key="10">
    <source>
        <dbReference type="ARBA" id="ARBA00023180"/>
    </source>
</evidence>
<feature type="chain" id="PRO_5044819536" evidence="12">
    <location>
        <begin position="26"/>
        <end position="437"/>
    </location>
</feature>
<evidence type="ECO:0000256" key="1">
    <source>
        <dbReference type="ARBA" id="ARBA00004613"/>
    </source>
</evidence>
<dbReference type="Proteomes" id="UP001557470">
    <property type="component" value="Unassembled WGS sequence"/>
</dbReference>
<evidence type="ECO:0000259" key="14">
    <source>
        <dbReference type="PROSITE" id="PS50240"/>
    </source>
</evidence>
<dbReference type="EMBL" id="JAGEUA010000001">
    <property type="protein sequence ID" value="KAL1022073.1"/>
    <property type="molecule type" value="Genomic_DNA"/>
</dbReference>
<dbReference type="PROSITE" id="PS50998">
    <property type="entry name" value="GLA_2"/>
    <property type="match status" value="1"/>
</dbReference>
<dbReference type="Pfam" id="PF00089">
    <property type="entry name" value="Trypsin"/>
    <property type="match status" value="1"/>
</dbReference>
<keyword evidence="10" id="KW-0325">Glycoprotein</keyword>
<dbReference type="PIRSF" id="PIRSF001143">
    <property type="entry name" value="Factor_X"/>
    <property type="match status" value="1"/>
</dbReference>
<dbReference type="SMART" id="SM00020">
    <property type="entry name" value="Tryp_SPc"/>
    <property type="match status" value="1"/>
</dbReference>
<evidence type="ECO:0000313" key="17">
    <source>
        <dbReference type="Proteomes" id="UP001557470"/>
    </source>
</evidence>
<comment type="caution">
    <text evidence="16">The sequence shown here is derived from an EMBL/GenBank/DDBJ whole genome shotgun (WGS) entry which is preliminary data.</text>
</comment>
<keyword evidence="17" id="KW-1185">Reference proteome</keyword>
<keyword evidence="7" id="KW-0378">Hydrolase</keyword>
<dbReference type="PROSITE" id="PS00011">
    <property type="entry name" value="GLA_1"/>
    <property type="match status" value="1"/>
</dbReference>
<dbReference type="GO" id="GO:0006508">
    <property type="term" value="P:proteolysis"/>
    <property type="evidence" value="ECO:0007669"/>
    <property type="project" value="UniProtKB-KW"/>
</dbReference>
<evidence type="ECO:0000256" key="12">
    <source>
        <dbReference type="SAM" id="SignalP"/>
    </source>
</evidence>
<feature type="domain" description="EGF-like" evidence="13">
    <location>
        <begin position="90"/>
        <end position="126"/>
    </location>
</feature>
<reference evidence="16 17" key="1">
    <citation type="submission" date="2024-06" db="EMBL/GenBank/DDBJ databases">
        <authorList>
            <person name="Pan Q."/>
            <person name="Wen M."/>
            <person name="Jouanno E."/>
            <person name="Zahm M."/>
            <person name="Klopp C."/>
            <person name="Cabau C."/>
            <person name="Louis A."/>
            <person name="Berthelot C."/>
            <person name="Parey E."/>
            <person name="Roest Crollius H."/>
            <person name="Montfort J."/>
            <person name="Robinson-Rechavi M."/>
            <person name="Bouchez O."/>
            <person name="Lampietro C."/>
            <person name="Lopez Roques C."/>
            <person name="Donnadieu C."/>
            <person name="Postlethwait J."/>
            <person name="Bobe J."/>
            <person name="Verreycken H."/>
            <person name="Guiguen Y."/>
        </authorList>
    </citation>
    <scope>NUCLEOTIDE SEQUENCE [LARGE SCALE GENOMIC DNA]</scope>
    <source>
        <strain evidence="16">Up_M1</strain>
        <tissue evidence="16">Testis</tissue>
    </source>
</reference>
<dbReference type="InterPro" id="IPR000294">
    <property type="entry name" value="GLA_domain"/>
</dbReference>
<proteinExistence type="predicted"/>
<dbReference type="InterPro" id="IPR001881">
    <property type="entry name" value="EGF-like_Ca-bd_dom"/>
</dbReference>
<dbReference type="PROSITE" id="PS00010">
    <property type="entry name" value="ASX_HYDROXYL"/>
    <property type="match status" value="1"/>
</dbReference>
<feature type="domain" description="Peptidase S1" evidence="14">
    <location>
        <begin position="187"/>
        <end position="418"/>
    </location>
</feature>
<keyword evidence="9 11" id="KW-1015">Disulfide bond</keyword>
<evidence type="ECO:0000259" key="13">
    <source>
        <dbReference type="PROSITE" id="PS50026"/>
    </source>
</evidence>
<dbReference type="PANTHER" id="PTHR24278">
    <property type="entry name" value="COAGULATION FACTOR"/>
    <property type="match status" value="1"/>
</dbReference>
<comment type="caution">
    <text evidence="11">Lacks conserved residue(s) required for the propagation of feature annotation.</text>
</comment>
<keyword evidence="3" id="KW-0964">Secreted</keyword>
<evidence type="ECO:0000256" key="11">
    <source>
        <dbReference type="PROSITE-ProRule" id="PRU00076"/>
    </source>
</evidence>
<evidence type="ECO:0000256" key="4">
    <source>
        <dbReference type="ARBA" id="ARBA00022536"/>
    </source>
</evidence>
<dbReference type="InterPro" id="IPR035972">
    <property type="entry name" value="GLA-like_dom_SF"/>
</dbReference>
<evidence type="ECO:0000256" key="8">
    <source>
        <dbReference type="ARBA" id="ARBA00022837"/>
    </source>
</evidence>
<feature type="signal peptide" evidence="12">
    <location>
        <begin position="1"/>
        <end position="25"/>
    </location>
</feature>
<dbReference type="PROSITE" id="PS50026">
    <property type="entry name" value="EGF_3"/>
    <property type="match status" value="1"/>
</dbReference>
<evidence type="ECO:0000313" key="16">
    <source>
        <dbReference type="EMBL" id="KAL1022073.1"/>
    </source>
</evidence>
<dbReference type="PROSITE" id="PS50240">
    <property type="entry name" value="TRYPSIN_DOM"/>
    <property type="match status" value="1"/>
</dbReference>
<dbReference type="SUPFAM" id="SSF57196">
    <property type="entry name" value="EGF/Laminin"/>
    <property type="match status" value="1"/>
</dbReference>
<evidence type="ECO:0000256" key="6">
    <source>
        <dbReference type="ARBA" id="ARBA00022737"/>
    </source>
</evidence>
<dbReference type="FunFam" id="4.10.740.10:FF:000001">
    <property type="entry name" value="vitamin K-dependent protein S"/>
    <property type="match status" value="1"/>
</dbReference>
<dbReference type="InterPro" id="IPR050442">
    <property type="entry name" value="Peptidase_S1_coag_factors"/>
</dbReference>
<dbReference type="InterPro" id="IPR017857">
    <property type="entry name" value="Coagulation_fac-like_Gla_dom"/>
</dbReference>
<evidence type="ECO:0000256" key="5">
    <source>
        <dbReference type="ARBA" id="ARBA00022670"/>
    </source>
</evidence>
<dbReference type="SMART" id="SM00069">
    <property type="entry name" value="GLA"/>
    <property type="match status" value="1"/>
</dbReference>
<keyword evidence="5" id="KW-0645">Protease</keyword>
<dbReference type="CDD" id="cd00054">
    <property type="entry name" value="EGF_CA"/>
    <property type="match status" value="1"/>
</dbReference>
<feature type="disulfide bond" evidence="11">
    <location>
        <begin position="116"/>
        <end position="125"/>
    </location>
</feature>
<protein>
    <submittedName>
        <fullName evidence="16">Uncharacterized protein</fullName>
    </submittedName>
</protein>
<feature type="domain" description="Gla" evidence="15">
    <location>
        <begin position="44"/>
        <end position="90"/>
    </location>
</feature>
<evidence type="ECO:0000256" key="2">
    <source>
        <dbReference type="ARBA" id="ARBA00022479"/>
    </source>
</evidence>
<comment type="subcellular location">
    <subcellularLocation>
        <location evidence="1">Secreted</location>
    </subcellularLocation>
</comment>
<dbReference type="GO" id="GO:0005576">
    <property type="term" value="C:extracellular region"/>
    <property type="evidence" value="ECO:0007669"/>
    <property type="project" value="UniProtKB-SubCell"/>
</dbReference>
<dbReference type="FunFam" id="2.10.25.10:FF:000143">
    <property type="entry name" value="Protein crumbs 1"/>
    <property type="match status" value="1"/>
</dbReference>
<organism evidence="16 17">
    <name type="scientific">Umbra pygmaea</name>
    <name type="common">Eastern mudminnow</name>
    <dbReference type="NCBI Taxonomy" id="75934"/>
    <lineage>
        <taxon>Eukaryota</taxon>
        <taxon>Metazoa</taxon>
        <taxon>Chordata</taxon>
        <taxon>Craniata</taxon>
        <taxon>Vertebrata</taxon>
        <taxon>Euteleostomi</taxon>
        <taxon>Actinopterygii</taxon>
        <taxon>Neopterygii</taxon>
        <taxon>Teleostei</taxon>
        <taxon>Protacanthopterygii</taxon>
        <taxon>Esociformes</taxon>
        <taxon>Umbridae</taxon>
        <taxon>Umbra</taxon>
    </lineage>
</organism>
<evidence type="ECO:0000259" key="15">
    <source>
        <dbReference type="PROSITE" id="PS50998"/>
    </source>
</evidence>
<dbReference type="GO" id="GO:0008233">
    <property type="term" value="F:peptidase activity"/>
    <property type="evidence" value="ECO:0007669"/>
    <property type="project" value="UniProtKB-KW"/>
</dbReference>
<dbReference type="PROSITE" id="PS01187">
    <property type="entry name" value="EGF_CA"/>
    <property type="match status" value="1"/>
</dbReference>
<accession>A0ABD0XKY3</accession>
<dbReference type="InterPro" id="IPR000152">
    <property type="entry name" value="EGF-type_Asp/Asn_hydroxyl_site"/>
</dbReference>
<keyword evidence="6" id="KW-0677">Repeat</keyword>
<gene>
    <name evidence="16" type="ORF">UPYG_G00021870</name>
</gene>
<dbReference type="InterPro" id="IPR012224">
    <property type="entry name" value="Pept_S1A_FX"/>
</dbReference>
<keyword evidence="4 11" id="KW-0245">EGF-like domain</keyword>
<evidence type="ECO:0000256" key="9">
    <source>
        <dbReference type="ARBA" id="ARBA00023157"/>
    </source>
</evidence>
<dbReference type="InterPro" id="IPR001254">
    <property type="entry name" value="Trypsin_dom"/>
</dbReference>
<keyword evidence="12" id="KW-0732">Signal</keyword>
<dbReference type="Pfam" id="PF00008">
    <property type="entry name" value="EGF"/>
    <property type="match status" value="1"/>
</dbReference>
<dbReference type="PRINTS" id="PR00001">
    <property type="entry name" value="GLABLOOD"/>
</dbReference>
<dbReference type="Gene3D" id="2.10.25.10">
    <property type="entry name" value="Laminin"/>
    <property type="match status" value="2"/>
</dbReference>
<dbReference type="Pfam" id="PF14670">
    <property type="entry name" value="FXa_inhibition"/>
    <property type="match status" value="1"/>
</dbReference>
<keyword evidence="8" id="KW-0106">Calcium</keyword>
<sequence>MESRRQWCFPSLFLLGSVFLVCSDARVFRPAAHASTVFLRSKRANSFLLEEILQGNLERECYEEKCTYEEAREYFEDTSRTNSFWTVYKDGDQCMPNPCLHGGSCKDGIGGYTCNCTESHHGLSCELDISQCPVNGPSSCEHFCSPTFSSYECSCAVGYRIHSDKRSCVPAVKHPCGRLQPTNQKGVVHQVCPDNRCPWQVVFLNESGAELCSGVILGPHSVLTSAICLYEENRIHIMQIGNLNISMKDPAPAQLYIHNRHKKGSLEDDLALVSLHQHIVFGPSVTHLCLPKKDFSENVLMLPEREGMTRGPDKRRGDSHGPPMLTYMRVDDCRPQVNVTLTNKMFCMRRKPAFCGTGVTRFNENCSLIPGSAVATEKGRTVFLTGLLLLASRTHDCDQALVFTKLSRYLPWIQQTLDKAEKEDRTKPQMIQHLPLP</sequence>
<dbReference type="Gene3D" id="2.40.10.10">
    <property type="entry name" value="Trypsin-like serine proteases"/>
    <property type="match status" value="2"/>
</dbReference>
<dbReference type="InterPro" id="IPR009003">
    <property type="entry name" value="Peptidase_S1_PA"/>
</dbReference>
<dbReference type="InterPro" id="IPR043504">
    <property type="entry name" value="Peptidase_S1_PA_chymotrypsin"/>
</dbReference>
<dbReference type="Gene3D" id="4.10.740.10">
    <property type="entry name" value="Coagulation Factor IX"/>
    <property type="match status" value="1"/>
</dbReference>
<dbReference type="InterPro" id="IPR000742">
    <property type="entry name" value="EGF"/>
</dbReference>
<dbReference type="SUPFAM" id="SSF57630">
    <property type="entry name" value="GLA-domain"/>
    <property type="match status" value="1"/>
</dbReference>
<dbReference type="SMART" id="SM00181">
    <property type="entry name" value="EGF"/>
    <property type="match status" value="2"/>
</dbReference>
<name>A0ABD0XKY3_UMBPY</name>
<keyword evidence="2" id="KW-0301">Gamma-carboxyglutamic acid</keyword>
<dbReference type="InterPro" id="IPR018097">
    <property type="entry name" value="EGF_Ca-bd_CS"/>
</dbReference>
<dbReference type="SUPFAM" id="SSF50494">
    <property type="entry name" value="Trypsin-like serine proteases"/>
    <property type="match status" value="1"/>
</dbReference>
<dbReference type="SMART" id="SM00179">
    <property type="entry name" value="EGF_CA"/>
    <property type="match status" value="2"/>
</dbReference>
<dbReference type="PROSITE" id="PS00022">
    <property type="entry name" value="EGF_1"/>
    <property type="match status" value="1"/>
</dbReference>
<dbReference type="Pfam" id="PF00594">
    <property type="entry name" value="Gla"/>
    <property type="match status" value="1"/>
</dbReference>